<dbReference type="InParanoid" id="S0ET69"/>
<evidence type="ECO:0000256" key="3">
    <source>
        <dbReference type="ARBA" id="ARBA00023125"/>
    </source>
</evidence>
<organism evidence="5 6">
    <name type="scientific">Chthonomonas calidirosea (strain DSM 23976 / ICMP 18418 / T49)</name>
    <dbReference type="NCBI Taxonomy" id="1303518"/>
    <lineage>
        <taxon>Bacteria</taxon>
        <taxon>Bacillati</taxon>
        <taxon>Armatimonadota</taxon>
        <taxon>Chthonomonadia</taxon>
        <taxon>Chthonomonadales</taxon>
        <taxon>Chthonomonadaceae</taxon>
        <taxon>Chthonomonas</taxon>
    </lineage>
</organism>
<evidence type="ECO:0000256" key="4">
    <source>
        <dbReference type="ARBA" id="ARBA00023163"/>
    </source>
</evidence>
<dbReference type="Gene3D" id="1.10.10.10">
    <property type="entry name" value="Winged helix-like DNA-binding domain superfamily/Winged helix DNA-binding domain"/>
    <property type="match status" value="1"/>
</dbReference>
<keyword evidence="4" id="KW-0804">Transcription</keyword>
<dbReference type="HOGENOM" id="CLU_1632444_0_0_0"/>
<name>S0ET69_CHTCT</name>
<dbReference type="EMBL" id="HF951689">
    <property type="protein sequence ID" value="CCW34579.1"/>
    <property type="molecule type" value="Genomic_DNA"/>
</dbReference>
<dbReference type="AlphaFoldDB" id="S0ET69"/>
<dbReference type="GO" id="GO:0003677">
    <property type="term" value="F:DNA binding"/>
    <property type="evidence" value="ECO:0007669"/>
    <property type="project" value="UniProtKB-KW"/>
</dbReference>
<dbReference type="InterPro" id="IPR036388">
    <property type="entry name" value="WH-like_DNA-bd_sf"/>
</dbReference>
<dbReference type="KEGG" id="ccz:CCALI_00754"/>
<evidence type="ECO:0000313" key="6">
    <source>
        <dbReference type="Proteomes" id="UP000014227"/>
    </source>
</evidence>
<dbReference type="OrthoDB" id="9813987at2"/>
<accession>S0ET69</accession>
<comment type="similarity">
    <text evidence="1">Belongs to the BlaI transcriptional regulatory family.</text>
</comment>
<keyword evidence="3" id="KW-0238">DNA-binding</keyword>
<proteinExistence type="inferred from homology"/>
<evidence type="ECO:0000256" key="1">
    <source>
        <dbReference type="ARBA" id="ARBA00011046"/>
    </source>
</evidence>
<dbReference type="eggNOG" id="COG3682">
    <property type="taxonomic scope" value="Bacteria"/>
</dbReference>
<dbReference type="SUPFAM" id="SSF46785">
    <property type="entry name" value="Winged helix' DNA-binding domain"/>
    <property type="match status" value="1"/>
</dbReference>
<dbReference type="InterPro" id="IPR036390">
    <property type="entry name" value="WH_DNA-bd_sf"/>
</dbReference>
<dbReference type="RefSeq" id="WP_016482140.1">
    <property type="nucleotide sequence ID" value="NC_021487.1"/>
</dbReference>
<protein>
    <submittedName>
        <fullName evidence="5">Predicted transcriptional regulator</fullName>
    </submittedName>
</protein>
<gene>
    <name evidence="5" type="ORF">CCALI_00754</name>
</gene>
<keyword evidence="2" id="KW-0805">Transcription regulation</keyword>
<sequence>MDDMELAHRRKYVGVGGDDVPSLGVLEGDILRLLWDAGEPQSSVQVYEAMHFARRREQREMQSPSTIAVTLSRMVEKGLLKVERPRRSGKGYYGPTRSRAEIVPKVLDDVCRRLTGHSIGYVLAHLSKPGSSDIEDVISALRKARDDYEASGQEEKKVVEHV</sequence>
<keyword evidence="6" id="KW-1185">Reference proteome</keyword>
<dbReference type="PATRIC" id="fig|1303518.3.peg.762"/>
<reference evidence="6" key="1">
    <citation type="submission" date="2013-03" db="EMBL/GenBank/DDBJ databases">
        <title>Genome sequence of Chthonomonas calidirosea, the first sequenced genome from the Armatimonadetes phylum (formally candidate division OP10).</title>
        <authorList>
            <person name="Lee K.C.Y."/>
            <person name="Morgan X.C."/>
            <person name="Dunfield P.F."/>
            <person name="Tamas I."/>
            <person name="Houghton K.M."/>
            <person name="Vyssotski M."/>
            <person name="Ryan J.L.J."/>
            <person name="Lagutin K."/>
            <person name="McDonald I.R."/>
            <person name="Stott M.B."/>
        </authorList>
    </citation>
    <scope>NUCLEOTIDE SEQUENCE [LARGE SCALE GENOMIC DNA]</scope>
    <source>
        <strain evidence="6">DSM 23976 / ICMP 18418 / T49</strain>
    </source>
</reference>
<dbReference type="Proteomes" id="UP000014227">
    <property type="component" value="Chromosome I"/>
</dbReference>
<evidence type="ECO:0000313" key="5">
    <source>
        <dbReference type="EMBL" id="CCW34579.1"/>
    </source>
</evidence>
<dbReference type="Pfam" id="PF03965">
    <property type="entry name" value="Penicillinase_R"/>
    <property type="match status" value="1"/>
</dbReference>
<dbReference type="InterPro" id="IPR005650">
    <property type="entry name" value="BlaI_family"/>
</dbReference>
<evidence type="ECO:0000256" key="2">
    <source>
        <dbReference type="ARBA" id="ARBA00023015"/>
    </source>
</evidence>
<dbReference type="GO" id="GO:0045892">
    <property type="term" value="P:negative regulation of DNA-templated transcription"/>
    <property type="evidence" value="ECO:0007669"/>
    <property type="project" value="InterPro"/>
</dbReference>